<dbReference type="AlphaFoldDB" id="A0A1V5ZKW8"/>
<comment type="caution">
    <text evidence="1">The sequence shown here is derived from an EMBL/GenBank/DDBJ whole genome shotgun (WGS) entry which is preliminary data.</text>
</comment>
<organism evidence="1">
    <name type="scientific">candidate division CPR1 bacterium ADurb.Bin160</name>
    <dbReference type="NCBI Taxonomy" id="1852826"/>
    <lineage>
        <taxon>Bacteria</taxon>
        <taxon>candidate division CPR1</taxon>
    </lineage>
</organism>
<protein>
    <submittedName>
        <fullName evidence="1">Uncharacterized protein</fullName>
    </submittedName>
</protein>
<reference evidence="1" key="1">
    <citation type="submission" date="2017-02" db="EMBL/GenBank/DDBJ databases">
        <title>Delving into the versatile metabolic prowess of the omnipresent phylum Bacteroidetes.</title>
        <authorList>
            <person name="Nobu M.K."/>
            <person name="Mei R."/>
            <person name="Narihiro T."/>
            <person name="Kuroda K."/>
            <person name="Liu W.-T."/>
        </authorList>
    </citation>
    <scope>NUCLEOTIDE SEQUENCE</scope>
    <source>
        <strain evidence="1">ADurb.Bin160</strain>
    </source>
</reference>
<sequence>MSNHIFEDYLRKVQQGKKPTKRTQKEYIESIEDFDNPSLPELTEDGMESQKTSYDLAMEVATLLGQDAPEELGGNIKGFVAPIQGEIIFGYANGPLGYDIDVRGHIMESGQMDNENATAEEQVAYIQETLKRLTGRTFIECNTEFISD</sequence>
<accession>A0A1V5ZKW8</accession>
<proteinExistence type="predicted"/>
<dbReference type="EMBL" id="MWDB01000030">
    <property type="protein sequence ID" value="OQB40849.1"/>
    <property type="molecule type" value="Genomic_DNA"/>
</dbReference>
<evidence type="ECO:0000313" key="1">
    <source>
        <dbReference type="EMBL" id="OQB40849.1"/>
    </source>
</evidence>
<gene>
    <name evidence="1" type="ORF">BWY04_01168</name>
</gene>
<dbReference type="Proteomes" id="UP000485621">
    <property type="component" value="Unassembled WGS sequence"/>
</dbReference>
<name>A0A1V5ZKW8_9BACT</name>